<dbReference type="NCBIfam" id="TIGR00612">
    <property type="entry name" value="ispG_gcpE"/>
    <property type="match status" value="1"/>
</dbReference>
<dbReference type="Gene3D" id="3.30.413.10">
    <property type="entry name" value="Sulfite Reductase Hemoprotein, domain 1"/>
    <property type="match status" value="1"/>
</dbReference>
<dbReference type="GO" id="GO:0141197">
    <property type="term" value="F:4-hydroxy-3-methylbut-2-enyl-diphosphate synthase activity (flavodoxin)"/>
    <property type="evidence" value="ECO:0007669"/>
    <property type="project" value="UniProtKB-EC"/>
</dbReference>
<dbReference type="GeneID" id="90984443"/>
<dbReference type="GO" id="GO:0046872">
    <property type="term" value="F:metal ion binding"/>
    <property type="evidence" value="ECO:0007669"/>
    <property type="project" value="UniProtKB-KW"/>
</dbReference>
<comment type="pathway">
    <text evidence="7">Isoprenoid biosynthesis; isopentenyl diphosphate biosynthesis via DXP pathway; isopentenyl diphosphate from 1-deoxy-D-xylulose 5-phosphate: step 5/6.</text>
</comment>
<dbReference type="EC" id="1.17.7.3" evidence="7"/>
<dbReference type="RefSeq" id="WP_037977972.1">
    <property type="nucleotide sequence ID" value="NZ_JMKI01000047.1"/>
</dbReference>
<evidence type="ECO:0000256" key="3">
    <source>
        <dbReference type="ARBA" id="ARBA00023002"/>
    </source>
</evidence>
<evidence type="ECO:0000256" key="4">
    <source>
        <dbReference type="ARBA" id="ARBA00023004"/>
    </source>
</evidence>
<keyword evidence="5 7" id="KW-0411">Iron-sulfur</keyword>
<keyword evidence="3 7" id="KW-0560">Oxidoreductase</keyword>
<comment type="similarity">
    <text evidence="7">Belongs to the IspG family.</text>
</comment>
<dbReference type="InterPro" id="IPR058578">
    <property type="entry name" value="IspG_TIM"/>
</dbReference>
<comment type="cofactor">
    <cofactor evidence="7">
        <name>[4Fe-4S] cluster</name>
        <dbReference type="ChEBI" id="CHEBI:49883"/>
    </cofactor>
    <text evidence="7">Binds 1 [4Fe-4S] cluster.</text>
</comment>
<evidence type="ECO:0000256" key="5">
    <source>
        <dbReference type="ARBA" id="ARBA00023014"/>
    </source>
</evidence>
<keyword evidence="2 7" id="KW-0479">Metal-binding</keyword>
<feature type="binding site" evidence="7">
    <location>
        <position position="298"/>
    </location>
    <ligand>
        <name>[4Fe-4S] cluster</name>
        <dbReference type="ChEBI" id="CHEBI:49883"/>
    </ligand>
</feature>
<dbReference type="UniPathway" id="UPA00056">
    <property type="reaction ID" value="UER00096"/>
</dbReference>
<dbReference type="STRING" id="2754.EH55_10040"/>
<evidence type="ECO:0000259" key="8">
    <source>
        <dbReference type="Pfam" id="PF04551"/>
    </source>
</evidence>
<dbReference type="eggNOG" id="COG0821">
    <property type="taxonomic scope" value="Bacteria"/>
</dbReference>
<comment type="catalytic activity">
    <reaction evidence="7">
        <text>(2E)-4-hydroxy-3-methylbut-2-enyl diphosphate + oxidized [flavodoxin] + H2O + 2 H(+) = 2-C-methyl-D-erythritol 2,4-cyclic diphosphate + reduced [flavodoxin]</text>
        <dbReference type="Rhea" id="RHEA:43604"/>
        <dbReference type="Rhea" id="RHEA-COMP:10622"/>
        <dbReference type="Rhea" id="RHEA-COMP:10623"/>
        <dbReference type="ChEBI" id="CHEBI:15377"/>
        <dbReference type="ChEBI" id="CHEBI:15378"/>
        <dbReference type="ChEBI" id="CHEBI:57618"/>
        <dbReference type="ChEBI" id="CHEBI:58210"/>
        <dbReference type="ChEBI" id="CHEBI:58483"/>
        <dbReference type="ChEBI" id="CHEBI:128753"/>
        <dbReference type="EC" id="1.17.7.3"/>
    </reaction>
</comment>
<name>A0A073IQ16_9BACT</name>
<evidence type="ECO:0000313" key="10">
    <source>
        <dbReference type="EMBL" id="KEJ91536.1"/>
    </source>
</evidence>
<evidence type="ECO:0000256" key="1">
    <source>
        <dbReference type="ARBA" id="ARBA00022485"/>
    </source>
</evidence>
<accession>A0A073IQ16</accession>
<feature type="binding site" evidence="7">
    <location>
        <position position="265"/>
    </location>
    <ligand>
        <name>[4Fe-4S] cluster</name>
        <dbReference type="ChEBI" id="CHEBI:49883"/>
    </ligand>
</feature>
<dbReference type="HAMAP" id="MF_00159">
    <property type="entry name" value="IspG"/>
    <property type="match status" value="1"/>
</dbReference>
<proteinExistence type="inferred from homology"/>
<dbReference type="Proteomes" id="UP000027665">
    <property type="component" value="Unassembled WGS sequence"/>
</dbReference>
<evidence type="ECO:0000259" key="9">
    <source>
        <dbReference type="Pfam" id="PF26540"/>
    </source>
</evidence>
<dbReference type="GO" id="GO:0019288">
    <property type="term" value="P:isopentenyl diphosphate biosynthetic process, methylerythritol 4-phosphate pathway"/>
    <property type="evidence" value="ECO:0007669"/>
    <property type="project" value="UniProtKB-UniRule"/>
</dbReference>
<feature type="binding site" evidence="7">
    <location>
        <position position="305"/>
    </location>
    <ligand>
        <name>[4Fe-4S] cluster</name>
        <dbReference type="ChEBI" id="CHEBI:49883"/>
    </ligand>
</feature>
<gene>
    <name evidence="7" type="primary">ispG</name>
    <name evidence="10" type="ORF">EH55_10040</name>
</gene>
<dbReference type="Pfam" id="PF26540">
    <property type="entry name" value="GcpE_C"/>
    <property type="match status" value="1"/>
</dbReference>
<feature type="domain" description="IspG TIM-barrel" evidence="8">
    <location>
        <begin position="5"/>
        <end position="243"/>
    </location>
</feature>
<dbReference type="PANTHER" id="PTHR30454">
    <property type="entry name" value="4-HYDROXY-3-METHYLBUT-2-EN-1-YL DIPHOSPHATE SYNTHASE"/>
    <property type="match status" value="1"/>
</dbReference>
<dbReference type="GO" id="GO:0051539">
    <property type="term" value="F:4 iron, 4 sulfur cluster binding"/>
    <property type="evidence" value="ECO:0007669"/>
    <property type="project" value="UniProtKB-UniRule"/>
</dbReference>
<dbReference type="PATRIC" id="fig|2754.20.peg.984"/>
<sequence length="350" mass="35916">MASLKSVAIKGLKIGGGAPVRVESMLKTRLADVEGCVKECRALLKAGCELARVALPDEVLAPKLAELVKKTELPLMADIHFNHKLALAALSAGVPAIRVNPGNMSGAAGLAEVVAAAKDRGAVIRIGANGGSVGNAQLAAAGGDRGAALVVAVEEQLGALLERGFEDVIVSAKSSSVAETVRANALLAQKYPFPLHVGITEAGCGNSGIVKGAVGIGLMLAQGMGDTIRVSLTGAGAEEVETGYSILSALALRSRGWQLISCPTCGRRRIEVAALVEKLRKIIPADACSGMTIAVMGCEVNGPKEAANADLGIAGSPEGFIIFKKGAFVCRGSMETFEETVKHEIFLTKP</sequence>
<dbReference type="AlphaFoldDB" id="A0A073IQ16"/>
<dbReference type="InterPro" id="IPR045854">
    <property type="entry name" value="NO2/SO3_Rdtase_4Fe4S_sf"/>
</dbReference>
<dbReference type="InterPro" id="IPR011005">
    <property type="entry name" value="Dihydropteroate_synth-like_sf"/>
</dbReference>
<feature type="binding site" evidence="7">
    <location>
        <position position="262"/>
    </location>
    <ligand>
        <name>[4Fe-4S] cluster</name>
        <dbReference type="ChEBI" id="CHEBI:49883"/>
    </ligand>
</feature>
<dbReference type="GO" id="GO:0046429">
    <property type="term" value="F:4-hydroxy-3-methylbut-2-en-1-yl diphosphate synthase activity (ferredoxin)"/>
    <property type="evidence" value="ECO:0007669"/>
    <property type="project" value="UniProtKB-UniRule"/>
</dbReference>
<dbReference type="GO" id="GO:0016114">
    <property type="term" value="P:terpenoid biosynthetic process"/>
    <property type="evidence" value="ECO:0007669"/>
    <property type="project" value="InterPro"/>
</dbReference>
<dbReference type="InterPro" id="IPR004588">
    <property type="entry name" value="IspG_bac-typ"/>
</dbReference>
<reference evidence="10 11" key="1">
    <citation type="submission" date="2014-04" db="EMBL/GenBank/DDBJ databases">
        <title>Draft Genome Sequence of Synergistes jonesii.</title>
        <authorList>
            <person name="Coil D.A."/>
            <person name="Eisen J.A."/>
            <person name="Holland-Moritz H.E."/>
        </authorList>
    </citation>
    <scope>NUCLEOTIDE SEQUENCE [LARGE SCALE GENOMIC DNA]</scope>
    <source>
        <strain evidence="10 11">78-1</strain>
    </source>
</reference>
<dbReference type="SUPFAM" id="SSF51412">
    <property type="entry name" value="Inosine monophosphate dehydrogenase (IMPDH)"/>
    <property type="match status" value="1"/>
</dbReference>
<keyword evidence="1 7" id="KW-0004">4Fe-4S</keyword>
<comment type="function">
    <text evidence="7">Converts 2C-methyl-D-erythritol 2,4-cyclodiphosphate (ME-2,4cPP) into 1-hydroxy-2-methyl-2-(E)-butenyl 4-diphosphate.</text>
</comment>
<dbReference type="PANTHER" id="PTHR30454:SF0">
    <property type="entry name" value="4-HYDROXY-3-METHYLBUT-2-EN-1-YL DIPHOSPHATE SYNTHASE (FERREDOXIN), CHLOROPLASTIC"/>
    <property type="match status" value="1"/>
</dbReference>
<dbReference type="InterPro" id="IPR058579">
    <property type="entry name" value="IspG_C"/>
</dbReference>
<dbReference type="EMBL" id="JMKI01000047">
    <property type="protein sequence ID" value="KEJ91536.1"/>
    <property type="molecule type" value="Genomic_DNA"/>
</dbReference>
<keyword evidence="6 7" id="KW-0414">Isoprene biosynthesis</keyword>
<dbReference type="Pfam" id="PF04551">
    <property type="entry name" value="GcpE"/>
    <property type="match status" value="1"/>
</dbReference>
<feature type="domain" description="IspG C-terminal" evidence="9">
    <location>
        <begin position="258"/>
        <end position="345"/>
    </location>
</feature>
<keyword evidence="4 7" id="KW-0408">Iron</keyword>
<dbReference type="OrthoDB" id="9803214at2"/>
<keyword evidence="11" id="KW-1185">Reference proteome</keyword>
<evidence type="ECO:0000256" key="2">
    <source>
        <dbReference type="ARBA" id="ARBA00022723"/>
    </source>
</evidence>
<comment type="caution">
    <text evidence="10">The sequence shown here is derived from an EMBL/GenBank/DDBJ whole genome shotgun (WGS) entry which is preliminary data.</text>
</comment>
<organism evidence="10 11">
    <name type="scientific">Synergistes jonesii</name>
    <dbReference type="NCBI Taxonomy" id="2754"/>
    <lineage>
        <taxon>Bacteria</taxon>
        <taxon>Thermotogati</taxon>
        <taxon>Synergistota</taxon>
        <taxon>Synergistia</taxon>
        <taxon>Synergistales</taxon>
        <taxon>Synergistaceae</taxon>
        <taxon>Synergistes</taxon>
    </lineage>
</organism>
<evidence type="ECO:0000256" key="6">
    <source>
        <dbReference type="ARBA" id="ARBA00023229"/>
    </source>
</evidence>
<evidence type="ECO:0000256" key="7">
    <source>
        <dbReference type="HAMAP-Rule" id="MF_00159"/>
    </source>
</evidence>
<evidence type="ECO:0000313" key="11">
    <source>
        <dbReference type="Proteomes" id="UP000027665"/>
    </source>
</evidence>
<dbReference type="Gene3D" id="3.20.20.20">
    <property type="entry name" value="Dihydropteroate synthase-like"/>
    <property type="match status" value="1"/>
</dbReference>
<protein>
    <recommendedName>
        <fullName evidence="7">4-hydroxy-3-methylbut-2-en-1-yl diphosphate synthase (flavodoxin)</fullName>
        <ecNumber evidence="7">1.17.7.3</ecNumber>
    </recommendedName>
    <alternativeName>
        <fullName evidence="7">1-hydroxy-2-methyl-2-(E)-butenyl 4-diphosphate synthase</fullName>
    </alternativeName>
</protein>